<feature type="transmembrane region" description="Helical" evidence="1">
    <location>
        <begin position="102"/>
        <end position="120"/>
    </location>
</feature>
<feature type="transmembrane region" description="Helical" evidence="1">
    <location>
        <begin position="132"/>
        <end position="150"/>
    </location>
</feature>
<keyword evidence="1" id="KW-1133">Transmembrane helix</keyword>
<name>A0A9W5VND9_BACCE</name>
<feature type="transmembrane region" description="Helical" evidence="1">
    <location>
        <begin position="70"/>
        <end position="90"/>
    </location>
</feature>
<dbReference type="EMBL" id="AHEF01000023">
    <property type="protein sequence ID" value="EOP95547.1"/>
    <property type="molecule type" value="Genomic_DNA"/>
</dbReference>
<dbReference type="Proteomes" id="UP000014009">
    <property type="component" value="Unassembled WGS sequence"/>
</dbReference>
<keyword evidence="1" id="KW-0812">Transmembrane</keyword>
<organism evidence="2 3">
    <name type="scientific">Bacillus cereus HuB4-4</name>
    <dbReference type="NCBI Taxonomy" id="1053211"/>
    <lineage>
        <taxon>Bacteria</taxon>
        <taxon>Bacillati</taxon>
        <taxon>Bacillota</taxon>
        <taxon>Bacilli</taxon>
        <taxon>Bacillales</taxon>
        <taxon>Bacillaceae</taxon>
        <taxon>Bacillus</taxon>
        <taxon>Bacillus cereus group</taxon>
    </lineage>
</organism>
<proteinExistence type="predicted"/>
<evidence type="ECO:0000313" key="2">
    <source>
        <dbReference type="EMBL" id="EOP95547.1"/>
    </source>
</evidence>
<sequence length="240" mass="27626">MKTGSKKAWSTVAGWFNSHEKNTDFNKKAFEYYMALYAVNDIRSTIITLVIGIADIFVLLPAFANPVQPIYMYIIVPPVAFLNVWAIWIVINPRKRQLQYTLFRGVFGIVCSVGLLIITQKFAYGMLGLQTPIYFIFSVGLYIFALHYYYKNHIKKLQESIKKSKSSKKNSSFGVVVFVGLGQLVANISLGFATQKMVAIVLMCVYSMLSFMLFHFIMELHRYYYLRKHIEDGGRTHETF</sequence>
<keyword evidence="1" id="KW-0472">Membrane</keyword>
<comment type="caution">
    <text evidence="2">The sequence shown here is derived from an EMBL/GenBank/DDBJ whole genome shotgun (WGS) entry which is preliminary data.</text>
</comment>
<feature type="transmembrane region" description="Helical" evidence="1">
    <location>
        <begin position="198"/>
        <end position="218"/>
    </location>
</feature>
<evidence type="ECO:0000313" key="3">
    <source>
        <dbReference type="Proteomes" id="UP000014009"/>
    </source>
</evidence>
<feature type="transmembrane region" description="Helical" evidence="1">
    <location>
        <begin position="46"/>
        <end position="64"/>
    </location>
</feature>
<gene>
    <name evidence="2" type="ORF">IGM_01008</name>
</gene>
<evidence type="ECO:0000256" key="1">
    <source>
        <dbReference type="SAM" id="Phobius"/>
    </source>
</evidence>
<dbReference type="AlphaFoldDB" id="A0A9W5VND9"/>
<protein>
    <submittedName>
        <fullName evidence="2">Uncharacterized protein</fullName>
    </submittedName>
</protein>
<accession>A0A9W5VND9</accession>
<feature type="transmembrane region" description="Helical" evidence="1">
    <location>
        <begin position="171"/>
        <end position="192"/>
    </location>
</feature>
<reference evidence="2 3" key="1">
    <citation type="submission" date="2012-12" db="EMBL/GenBank/DDBJ databases">
        <title>The Genome Sequence of Bacillus cereus HuB4-4.</title>
        <authorList>
            <consortium name="The Broad Institute Genome Sequencing Platform"/>
            <consortium name="The Broad Institute Genome Sequencing Center for Infectious Disease"/>
            <person name="Feldgarden M."/>
            <person name="Van der Auwera G.A."/>
            <person name="Mahillon J."/>
            <person name="Duprez V."/>
            <person name="Timmery S."/>
            <person name="Mattelet C."/>
            <person name="Dierick K."/>
            <person name="Sun M."/>
            <person name="Yu Z."/>
            <person name="Zhu L."/>
            <person name="Hu X."/>
            <person name="Shank E.B."/>
            <person name="Swiecicka I."/>
            <person name="Hansen B.M."/>
            <person name="Andrup L."/>
            <person name="Walker B."/>
            <person name="Young S.K."/>
            <person name="Zeng Q."/>
            <person name="Gargeya S."/>
            <person name="Fitzgerald M."/>
            <person name="Haas B."/>
            <person name="Abouelleil A."/>
            <person name="Alvarado L."/>
            <person name="Arachchi H.M."/>
            <person name="Berlin A.M."/>
            <person name="Chapman S.B."/>
            <person name="Dewar J."/>
            <person name="Goldberg J."/>
            <person name="Griggs A."/>
            <person name="Gujja S."/>
            <person name="Hansen M."/>
            <person name="Howarth C."/>
            <person name="Imamovic A."/>
            <person name="Larimer J."/>
            <person name="McCowan C."/>
            <person name="Murphy C."/>
            <person name="Neiman D."/>
            <person name="Pearson M."/>
            <person name="Priest M."/>
            <person name="Roberts A."/>
            <person name="Saif S."/>
            <person name="Shea T."/>
            <person name="Sisk P."/>
            <person name="Sykes S."/>
            <person name="Wortman J."/>
            <person name="Nusbaum C."/>
            <person name="Birren B."/>
        </authorList>
    </citation>
    <scope>NUCLEOTIDE SEQUENCE [LARGE SCALE GENOMIC DNA]</scope>
    <source>
        <strain evidence="2 3">HuB4-4</strain>
    </source>
</reference>